<gene>
    <name evidence="2" type="ORF">BG60_26245</name>
</gene>
<dbReference type="EMBL" id="JFHD01000040">
    <property type="protein sequence ID" value="KDR25980.1"/>
    <property type="molecule type" value="Genomic_DNA"/>
</dbReference>
<accession>A0A656QAY5</accession>
<evidence type="ECO:0000313" key="3">
    <source>
        <dbReference type="Proteomes" id="UP000027451"/>
    </source>
</evidence>
<protein>
    <submittedName>
        <fullName evidence="2">Uncharacterized protein</fullName>
    </submittedName>
</protein>
<keyword evidence="3" id="KW-1185">Reference proteome</keyword>
<organism evidence="2 3">
    <name type="scientific">Caballeronia zhejiangensis</name>
    <dbReference type="NCBI Taxonomy" id="871203"/>
    <lineage>
        <taxon>Bacteria</taxon>
        <taxon>Pseudomonadati</taxon>
        <taxon>Pseudomonadota</taxon>
        <taxon>Betaproteobacteria</taxon>
        <taxon>Burkholderiales</taxon>
        <taxon>Burkholderiaceae</taxon>
        <taxon>Caballeronia</taxon>
    </lineage>
</organism>
<proteinExistence type="predicted"/>
<feature type="region of interest" description="Disordered" evidence="1">
    <location>
        <begin position="1"/>
        <end position="32"/>
    </location>
</feature>
<feature type="compositionally biased region" description="Basic and acidic residues" evidence="1">
    <location>
        <begin position="17"/>
        <end position="26"/>
    </location>
</feature>
<evidence type="ECO:0000256" key="1">
    <source>
        <dbReference type="SAM" id="MobiDB-lite"/>
    </source>
</evidence>
<evidence type="ECO:0000313" key="2">
    <source>
        <dbReference type="EMBL" id="KDR25980.1"/>
    </source>
</evidence>
<sequence length="59" mass="6442">MGVKPRHDKGFVGIDVKPADLNHRTSEAGPADDAIHRVGGVSVEASVLRMRVEYTPDRM</sequence>
<dbReference type="AlphaFoldDB" id="A0A656QAY5"/>
<reference evidence="2 3" key="1">
    <citation type="submission" date="2014-03" db="EMBL/GenBank/DDBJ databases">
        <title>Draft Genome Sequences of Four Burkholderia Strains.</title>
        <authorList>
            <person name="Liu X.Y."/>
            <person name="Li C.X."/>
            <person name="Xu J.H."/>
        </authorList>
    </citation>
    <scope>NUCLEOTIDE SEQUENCE [LARGE SCALE GENOMIC DNA]</scope>
    <source>
        <strain evidence="2 3">OP-1</strain>
    </source>
</reference>
<dbReference type="Proteomes" id="UP000027451">
    <property type="component" value="Unassembled WGS sequence"/>
</dbReference>
<name>A0A656QAY5_9BURK</name>
<comment type="caution">
    <text evidence="2">The sequence shown here is derived from an EMBL/GenBank/DDBJ whole genome shotgun (WGS) entry which is preliminary data.</text>
</comment>